<sequence>MAETETESHEKIDYITPAYACDEKTKEGYVRVIVAIKNLAISRDIVRHGLRPKMVKKASNAKVEVVFENQALCVTVNGEKDAMKGKNFQLKVRKLPHEIDSDKSYYKADEDRLLLFLCKLQNKSWYPELDNGLDLEDEED</sequence>
<evidence type="ECO:0000313" key="2">
    <source>
        <dbReference type="EMBL" id="KAH3831939.1"/>
    </source>
</evidence>
<accession>A0A9D4H945</accession>
<evidence type="ECO:0000259" key="1">
    <source>
        <dbReference type="PROSITE" id="PS51203"/>
    </source>
</evidence>
<gene>
    <name evidence="2" type="ORF">DPMN_105212</name>
</gene>
<name>A0A9D4H945_DREPO</name>
<feature type="domain" description="CS" evidence="1">
    <location>
        <begin position="14"/>
        <end position="130"/>
    </location>
</feature>
<reference evidence="2" key="1">
    <citation type="journal article" date="2019" name="bioRxiv">
        <title>The Genome of the Zebra Mussel, Dreissena polymorpha: A Resource for Invasive Species Research.</title>
        <authorList>
            <person name="McCartney M.A."/>
            <person name="Auch B."/>
            <person name="Kono T."/>
            <person name="Mallez S."/>
            <person name="Zhang Y."/>
            <person name="Obille A."/>
            <person name="Becker A."/>
            <person name="Abrahante J.E."/>
            <person name="Garbe J."/>
            <person name="Badalamenti J.P."/>
            <person name="Herman A."/>
            <person name="Mangelson H."/>
            <person name="Liachko I."/>
            <person name="Sullivan S."/>
            <person name="Sone E.D."/>
            <person name="Koren S."/>
            <person name="Silverstein K.A.T."/>
            <person name="Beckman K.B."/>
            <person name="Gohl D.M."/>
        </authorList>
    </citation>
    <scope>NUCLEOTIDE SEQUENCE</scope>
    <source>
        <strain evidence="2">Duluth1</strain>
        <tissue evidence="2">Whole animal</tissue>
    </source>
</reference>
<reference evidence="2" key="2">
    <citation type="submission" date="2020-11" db="EMBL/GenBank/DDBJ databases">
        <authorList>
            <person name="McCartney M.A."/>
            <person name="Auch B."/>
            <person name="Kono T."/>
            <person name="Mallez S."/>
            <person name="Becker A."/>
            <person name="Gohl D.M."/>
            <person name="Silverstein K.A.T."/>
            <person name="Koren S."/>
            <person name="Bechman K.B."/>
            <person name="Herman A."/>
            <person name="Abrahante J.E."/>
            <person name="Garbe J."/>
        </authorList>
    </citation>
    <scope>NUCLEOTIDE SEQUENCE</scope>
    <source>
        <strain evidence="2">Duluth1</strain>
        <tissue evidence="2">Whole animal</tissue>
    </source>
</reference>
<dbReference type="InterPro" id="IPR008978">
    <property type="entry name" value="HSP20-like_chaperone"/>
</dbReference>
<dbReference type="PROSITE" id="PS51203">
    <property type="entry name" value="CS"/>
    <property type="match status" value="1"/>
</dbReference>
<comment type="caution">
    <text evidence="2">The sequence shown here is derived from an EMBL/GenBank/DDBJ whole genome shotgun (WGS) entry which is preliminary data.</text>
</comment>
<proteinExistence type="predicted"/>
<protein>
    <recommendedName>
        <fullName evidence="1">CS domain-containing protein</fullName>
    </recommendedName>
</protein>
<dbReference type="SUPFAM" id="SSF49764">
    <property type="entry name" value="HSP20-like chaperones"/>
    <property type="match status" value="1"/>
</dbReference>
<evidence type="ECO:0000313" key="3">
    <source>
        <dbReference type="Proteomes" id="UP000828390"/>
    </source>
</evidence>
<dbReference type="Proteomes" id="UP000828390">
    <property type="component" value="Unassembled WGS sequence"/>
</dbReference>
<dbReference type="Gene3D" id="2.60.40.790">
    <property type="match status" value="1"/>
</dbReference>
<dbReference type="InterPro" id="IPR007052">
    <property type="entry name" value="CS_dom"/>
</dbReference>
<dbReference type="EMBL" id="JAIWYP010000004">
    <property type="protein sequence ID" value="KAH3831939.1"/>
    <property type="molecule type" value="Genomic_DNA"/>
</dbReference>
<dbReference type="AlphaFoldDB" id="A0A9D4H945"/>
<dbReference type="OrthoDB" id="6231385at2759"/>
<keyword evidence="3" id="KW-1185">Reference proteome</keyword>
<organism evidence="2 3">
    <name type="scientific">Dreissena polymorpha</name>
    <name type="common">Zebra mussel</name>
    <name type="synonym">Mytilus polymorpha</name>
    <dbReference type="NCBI Taxonomy" id="45954"/>
    <lineage>
        <taxon>Eukaryota</taxon>
        <taxon>Metazoa</taxon>
        <taxon>Spiralia</taxon>
        <taxon>Lophotrochozoa</taxon>
        <taxon>Mollusca</taxon>
        <taxon>Bivalvia</taxon>
        <taxon>Autobranchia</taxon>
        <taxon>Heteroconchia</taxon>
        <taxon>Euheterodonta</taxon>
        <taxon>Imparidentia</taxon>
        <taxon>Neoheterodontei</taxon>
        <taxon>Myida</taxon>
        <taxon>Dreissenoidea</taxon>
        <taxon>Dreissenidae</taxon>
        <taxon>Dreissena</taxon>
    </lineage>
</organism>